<evidence type="ECO:0000256" key="6">
    <source>
        <dbReference type="ARBA" id="ARBA00022989"/>
    </source>
</evidence>
<feature type="compositionally biased region" description="Basic and acidic residues" evidence="8">
    <location>
        <begin position="1138"/>
        <end position="1147"/>
    </location>
</feature>
<dbReference type="InterPro" id="IPR031937">
    <property type="entry name" value="PNISR"/>
</dbReference>
<dbReference type="Pfam" id="PF00005">
    <property type="entry name" value="ABC_tran"/>
    <property type="match status" value="1"/>
</dbReference>
<dbReference type="GO" id="GO:0005524">
    <property type="term" value="F:ATP binding"/>
    <property type="evidence" value="ECO:0007669"/>
    <property type="project" value="UniProtKB-KW"/>
</dbReference>
<dbReference type="FunFam" id="3.40.50.300:FF:000403">
    <property type="entry name" value="ATP-binding cassette sub-family B member 8, mitochondrial"/>
    <property type="match status" value="1"/>
</dbReference>
<feature type="compositionally biased region" description="Pro residues" evidence="8">
    <location>
        <begin position="752"/>
        <end position="769"/>
    </location>
</feature>
<dbReference type="Proteomes" id="UP000682877">
    <property type="component" value="Chromosome 2"/>
</dbReference>
<feature type="transmembrane region" description="Helical" evidence="9">
    <location>
        <begin position="181"/>
        <end position="207"/>
    </location>
</feature>
<feature type="region of interest" description="Disordered" evidence="8">
    <location>
        <begin position="1113"/>
        <end position="1166"/>
    </location>
</feature>
<feature type="compositionally biased region" description="Pro residues" evidence="8">
    <location>
        <begin position="798"/>
        <end position="812"/>
    </location>
</feature>
<dbReference type="InterPro" id="IPR011527">
    <property type="entry name" value="ABC1_TM_dom"/>
</dbReference>
<sequence length="1924" mass="212774">MALQVLGCTSRPIRVSLHRCSVISTSDNIRRKNLRFVRNPRLSFSLQSSSRNYRLPSINCSTVNGAVAETAEYYEGEGDNVSVPEKIRQCIDFIRTILPGGSWWSFSDEVDGRFIAKPVTVWRALSRMWELVAEDRWVIFAAFSTLIVAALSEITIPHFLTASIFSAQSGDIAVFRRNVKLLVTLCVTSGICSGIRGCFFGIANMILVKRMRETLYSTLLFQDISFFDSQTVGDLTSRLGSDCQQVSRVIGNDLNMIFRNVLQGTGALIYLLILSWPLGLCTLVICCILAAVMFVYGMYQKKTAKLIQEITASANEVAQETYSLMRTVRVYGTEKQEFKRYNHWLQRLADISLRQSAAYGIWNWSFNTLYHATQIIAVLVGGLSILAGQITAEQLTKFLLYSEWLIYATWWVGDNLSSLMQSVGASEKVFQMMDLKPSDQFISKGTRLQRLTGHIEFVDVSFSYPSREEVAVVQNVSLSVHPGEVVAIVGLSGSGKSTLVNLLLQLYEPTSGQILLDGVPLKELDVKWLRQRIGYVGQEPKLFRTDISSNIKYGCDRNISQEDIISAAKQAYAHEFITALPNGYNTIVDDDLLSGGQKQRIAIARAILRDPRILILDEATSALDAESEHNVKGVLRSIGNDSATKRSVIVIAHRLSTIQAADRIVAMDSGRVVEMGNHKELLSKDGLYARLSKRQADAVPPPQYLRPPSGPPPPADPYHQYYQHQARPPVPPPTQPGGPPTWYSNQFHNPHSPSPPPPPPPQWGPPSPHYPQGQPYSSSAYTPHQPPFNAGANGNSQFPPPSAGAPIPPPYPQANQEWGNPSWGYQQQQGHTPQANSNVEDWAVKAKEWAAANKDQQLQSAPNQTSGQVYQQQYPTHGYQDVHQQAVPGISYQQQFPVPPTTQPERYPNYATGHESFPGGGLPQENLTTSSAIHQQEVPYSYSSVAGNEESGNATQHEVQISLPDAGGPVRTEQHMQYAYGDQSAVPPSNLSDQPVQFSTRESSDYSGVHNAWQSHTTTGVVYPPIPSSVQSIPQNDSSMAIPPVSGHIMPQYGRFPPPNLQPVGPPYAFATKPPLHPVTAFMDDSYAASSVPPKKAPVPNWLKEELLKKKADLGRPSSGSFEGRESMDDDVLYKPPAKADQRDEKSFSPSKSSDEEEEEDEDEMDAARTAEINMEIKRILTEVLLKVTDELFDEIATKVINEDEAIPKADSVQHNHKSSSSILSTADPLHKASAKILVSVEGANDKASSSSPADVLGLASYASDDDDADTDAASNDGVESLGVGSRHDVSQRPSSEKLPEPEAMANAKLDPKVEVNASSGKNGKSGLEDYSQMPGSRRKDDEAGSTKISDVSANSGLDADTSGSRKEHPDRTDSDKDAVLDEPHGKNSGLKSDCSLRQDSNKTSGKDLSDEVSTDRSRTDETKGGKEKVDSQNGSKDRMKENDLKSAEKVKGVESNKKSTDRHEKEKEEERSRHRRAENSSKDKRRRSPTSNESSDDSKRKSRSRKRNVSPSPVRSRRKRSSPSSDESSDDSKSHLRKEEIGHHLQKGPEEDMFLRGHHIASILSTRTFSTLLMKNPGQSGQDPDQDHPTGAIVLNEHSSKLGLRAGLLSIWLSGFLLIALSFYGTQLLSPTSLNDPFRYSGDSIAAAPRITIFTSFNGEENSQALLALHFISALNYAHELNRDWLLVSSPWKFLVSRSDWDETRHFWRQGNGKRVRFGEKDEAVPPLKFPFDLESLLPLVADKNRTVVLSLLVCALDDETYQFSLLQGLPVFFDPFAPKNIASMTATLDQSMYIGSETRCLCFNLSVLLFLPHNPMIPVNRPRRLNSGFYFARSDGPTIAAMEKVVKHAATSGLSEQPSFYDTLCGERELFPNELTEIYAEGRRKRECEKKHCFVLHTTGSVGGLKKLERQMMKVYGNMTHP</sequence>
<evidence type="ECO:0000259" key="11">
    <source>
        <dbReference type="PROSITE" id="PS50929"/>
    </source>
</evidence>
<dbReference type="InterPro" id="IPR039421">
    <property type="entry name" value="Type_1_exporter"/>
</dbReference>
<dbReference type="CDD" id="cd18572">
    <property type="entry name" value="ABC_6TM_TAP"/>
    <property type="match status" value="1"/>
</dbReference>
<keyword evidence="7 9" id="KW-0472">Membrane</keyword>
<feature type="compositionally biased region" description="Polar residues" evidence="8">
    <location>
        <begin position="854"/>
        <end position="875"/>
    </location>
</feature>
<evidence type="ECO:0000313" key="12">
    <source>
        <dbReference type="EMBL" id="CAE5963706.1"/>
    </source>
</evidence>
<keyword evidence="3 9" id="KW-0812">Transmembrane</keyword>
<dbReference type="InterPro" id="IPR003439">
    <property type="entry name" value="ABC_transporter-like_ATP-bd"/>
</dbReference>
<evidence type="ECO:0000256" key="3">
    <source>
        <dbReference type="ARBA" id="ARBA00022692"/>
    </source>
</evidence>
<dbReference type="Pfam" id="PF15996">
    <property type="entry name" value="PNISR"/>
    <property type="match status" value="1"/>
</dbReference>
<feature type="compositionally biased region" description="Basic and acidic residues" evidence="8">
    <location>
        <begin position="1286"/>
        <end position="1301"/>
    </location>
</feature>
<dbReference type="EMBL" id="LR999452">
    <property type="protein sequence ID" value="CAE5963706.1"/>
    <property type="molecule type" value="Genomic_DNA"/>
</dbReference>
<feature type="domain" description="ABC transporter" evidence="10">
    <location>
        <begin position="455"/>
        <end position="694"/>
    </location>
</feature>
<feature type="compositionally biased region" description="Pro residues" evidence="8">
    <location>
        <begin position="699"/>
        <end position="716"/>
    </location>
</feature>
<evidence type="ECO:0000256" key="7">
    <source>
        <dbReference type="ARBA" id="ARBA00023136"/>
    </source>
</evidence>
<keyword evidence="4" id="KW-0547">Nucleotide-binding</keyword>
<keyword evidence="6 9" id="KW-1133">Transmembrane helix</keyword>
<keyword evidence="5" id="KW-0067">ATP-binding</keyword>
<dbReference type="SUPFAM" id="SSF52540">
    <property type="entry name" value="P-loop containing nucleoside triphosphate hydrolases"/>
    <property type="match status" value="1"/>
</dbReference>
<feature type="compositionally biased region" description="Basic and acidic residues" evidence="8">
    <location>
        <begin position="1364"/>
        <end position="1386"/>
    </location>
</feature>
<dbReference type="PROSITE" id="PS50929">
    <property type="entry name" value="ABC_TM1F"/>
    <property type="match status" value="1"/>
</dbReference>
<evidence type="ECO:0000256" key="5">
    <source>
        <dbReference type="ARBA" id="ARBA00022840"/>
    </source>
</evidence>
<reference evidence="12" key="1">
    <citation type="submission" date="2021-01" db="EMBL/GenBank/DDBJ databases">
        <authorList>
            <person name="Bezrukov I."/>
        </authorList>
    </citation>
    <scope>NUCLEOTIDE SEQUENCE</scope>
</reference>
<evidence type="ECO:0000259" key="10">
    <source>
        <dbReference type="PROSITE" id="PS50893"/>
    </source>
</evidence>
<dbReference type="InterPro" id="IPR005069">
    <property type="entry name" value="Nucl-diP-sugar_transferase"/>
</dbReference>
<dbReference type="InterPro" id="IPR017871">
    <property type="entry name" value="ABC_transporter-like_CS"/>
</dbReference>
<evidence type="ECO:0000256" key="8">
    <source>
        <dbReference type="SAM" id="MobiDB-lite"/>
    </source>
</evidence>
<dbReference type="GO" id="GO:0016887">
    <property type="term" value="F:ATP hydrolysis activity"/>
    <property type="evidence" value="ECO:0007669"/>
    <property type="project" value="InterPro"/>
</dbReference>
<dbReference type="GO" id="GO:0005743">
    <property type="term" value="C:mitochondrial inner membrane"/>
    <property type="evidence" value="ECO:0007669"/>
    <property type="project" value="UniProtKB-SubCell"/>
</dbReference>
<feature type="region of interest" description="Disordered" evidence="8">
    <location>
        <begin position="1259"/>
        <end position="1539"/>
    </location>
</feature>
<dbReference type="Pfam" id="PF03407">
    <property type="entry name" value="Nucleotid_trans"/>
    <property type="match status" value="1"/>
</dbReference>
<evidence type="ECO:0000256" key="4">
    <source>
        <dbReference type="ARBA" id="ARBA00022741"/>
    </source>
</evidence>
<feature type="domain" description="ABC transmembrane type-1" evidence="11">
    <location>
        <begin position="140"/>
        <end position="421"/>
    </location>
</feature>
<keyword evidence="13" id="KW-1185">Reference proteome</keyword>
<organism evidence="12 13">
    <name type="scientific">Arabidopsis arenosa</name>
    <name type="common">Sand rock-cress</name>
    <name type="synonym">Cardaminopsis arenosa</name>
    <dbReference type="NCBI Taxonomy" id="38785"/>
    <lineage>
        <taxon>Eukaryota</taxon>
        <taxon>Viridiplantae</taxon>
        <taxon>Streptophyta</taxon>
        <taxon>Embryophyta</taxon>
        <taxon>Tracheophyta</taxon>
        <taxon>Spermatophyta</taxon>
        <taxon>Magnoliopsida</taxon>
        <taxon>eudicotyledons</taxon>
        <taxon>Gunneridae</taxon>
        <taxon>Pentapetalae</taxon>
        <taxon>rosids</taxon>
        <taxon>malvids</taxon>
        <taxon>Brassicales</taxon>
        <taxon>Brassicaceae</taxon>
        <taxon>Camelineae</taxon>
        <taxon>Arabidopsis</taxon>
    </lineage>
</organism>
<dbReference type="SUPFAM" id="SSF90123">
    <property type="entry name" value="ABC transporter transmembrane region"/>
    <property type="match status" value="1"/>
</dbReference>
<feature type="compositionally biased region" description="Pro residues" evidence="8">
    <location>
        <begin position="728"/>
        <end position="739"/>
    </location>
</feature>
<feature type="compositionally biased region" description="Polar residues" evidence="8">
    <location>
        <begin position="1347"/>
        <end position="1356"/>
    </location>
</feature>
<dbReference type="FunFam" id="1.20.1560.10:FF:000059">
    <property type="entry name" value="ABC transporter B family member 26, chloroplastic"/>
    <property type="match status" value="1"/>
</dbReference>
<dbReference type="InterPro" id="IPR027417">
    <property type="entry name" value="P-loop_NTPase"/>
</dbReference>
<dbReference type="PANTHER" id="PTHR43394:SF19">
    <property type="entry name" value="ABC TRANSPORTER B FAMILY"/>
    <property type="match status" value="1"/>
</dbReference>
<feature type="transmembrane region" description="Helical" evidence="9">
    <location>
        <begin position="137"/>
        <end position="161"/>
    </location>
</feature>
<keyword evidence="2" id="KW-0813">Transport</keyword>
<name>A0A8S1ZP17_ARAAE</name>
<feature type="compositionally biased region" description="Acidic residues" evidence="8">
    <location>
        <begin position="1155"/>
        <end position="1165"/>
    </location>
</feature>
<dbReference type="InterPro" id="IPR003593">
    <property type="entry name" value="AAA+_ATPase"/>
</dbReference>
<evidence type="ECO:0000256" key="2">
    <source>
        <dbReference type="ARBA" id="ARBA00022448"/>
    </source>
</evidence>
<feature type="region of interest" description="Disordered" evidence="8">
    <location>
        <begin position="696"/>
        <end position="927"/>
    </location>
</feature>
<accession>A0A8S1ZP17</accession>
<dbReference type="Pfam" id="PF00664">
    <property type="entry name" value="ABC_membrane"/>
    <property type="match status" value="1"/>
</dbReference>
<dbReference type="SMART" id="SM00382">
    <property type="entry name" value="AAA"/>
    <property type="match status" value="1"/>
</dbReference>
<dbReference type="GO" id="GO:0015421">
    <property type="term" value="F:ABC-type oligopeptide transporter activity"/>
    <property type="evidence" value="ECO:0007669"/>
    <property type="project" value="TreeGrafter"/>
</dbReference>
<feature type="transmembrane region" description="Helical" evidence="9">
    <location>
        <begin position="268"/>
        <end position="299"/>
    </location>
</feature>
<feature type="compositionally biased region" description="Basic and acidic residues" evidence="8">
    <location>
        <begin position="1395"/>
        <end position="1483"/>
    </location>
</feature>
<protein>
    <submittedName>
        <fullName evidence="12">Uncharacterized protein</fullName>
    </submittedName>
</protein>
<dbReference type="PROSITE" id="PS00211">
    <property type="entry name" value="ABC_TRANSPORTER_1"/>
    <property type="match status" value="1"/>
</dbReference>
<dbReference type="PROSITE" id="PS50893">
    <property type="entry name" value="ABC_TRANSPORTER_2"/>
    <property type="match status" value="1"/>
</dbReference>
<evidence type="ECO:0000256" key="9">
    <source>
        <dbReference type="SAM" id="Phobius"/>
    </source>
</evidence>
<evidence type="ECO:0000313" key="13">
    <source>
        <dbReference type="Proteomes" id="UP000682877"/>
    </source>
</evidence>
<evidence type="ECO:0000256" key="1">
    <source>
        <dbReference type="ARBA" id="ARBA00004448"/>
    </source>
</evidence>
<gene>
    <name evidence="12" type="ORF">AARE701A_LOCUS5108</name>
</gene>
<dbReference type="Gene3D" id="3.40.50.300">
    <property type="entry name" value="P-loop containing nucleotide triphosphate hydrolases"/>
    <property type="match status" value="1"/>
</dbReference>
<comment type="subcellular location">
    <subcellularLocation>
        <location evidence="1">Mitochondrion inner membrane</location>
        <topology evidence="1">Multi-pass membrane protein</topology>
    </subcellularLocation>
</comment>
<dbReference type="Gene3D" id="1.20.1560.10">
    <property type="entry name" value="ABC transporter type 1, transmembrane domain"/>
    <property type="match status" value="1"/>
</dbReference>
<proteinExistence type="predicted"/>
<dbReference type="PANTHER" id="PTHR43394">
    <property type="entry name" value="ATP-DEPENDENT PERMEASE MDL1, MITOCHONDRIAL"/>
    <property type="match status" value="1"/>
</dbReference>
<feature type="compositionally biased region" description="Polar residues" evidence="8">
    <location>
        <begin position="815"/>
        <end position="839"/>
    </location>
</feature>
<dbReference type="InterPro" id="IPR036640">
    <property type="entry name" value="ABC1_TM_sf"/>
</dbReference>